<reference evidence="1 2" key="1">
    <citation type="submission" date="2021-01" db="EMBL/GenBank/DDBJ databases">
        <title>Complete genome sequences of Corynebacterium macginleyi strains isolated from infectious keratitis.</title>
        <authorList>
            <person name="Sagerfors S."/>
            <person name="Poehlein A."/>
            <person name="Soderquist B."/>
            <person name="Bruggemann H."/>
        </authorList>
    </citation>
    <scope>NUCLEOTIDE SEQUENCE [LARGE SCALE GENOMIC DNA]</scope>
    <source>
        <strain evidence="1 2">12T220</strain>
    </source>
</reference>
<keyword evidence="2" id="KW-1185">Reference proteome</keyword>
<evidence type="ECO:0000313" key="1">
    <source>
        <dbReference type="EMBL" id="MBM0243592.1"/>
    </source>
</evidence>
<name>A0ABS1Y5E7_9CORY</name>
<organism evidence="1 2">
    <name type="scientific">Corynebacterium macginleyi</name>
    <dbReference type="NCBI Taxonomy" id="38290"/>
    <lineage>
        <taxon>Bacteria</taxon>
        <taxon>Bacillati</taxon>
        <taxon>Actinomycetota</taxon>
        <taxon>Actinomycetes</taxon>
        <taxon>Mycobacteriales</taxon>
        <taxon>Corynebacteriaceae</taxon>
        <taxon>Corynebacterium</taxon>
    </lineage>
</organism>
<accession>A0ABS1Y5E7</accession>
<comment type="caution">
    <text evidence="1">The sequence shown here is derived from an EMBL/GenBank/DDBJ whole genome shotgun (WGS) entry which is preliminary data.</text>
</comment>
<evidence type="ECO:0008006" key="3">
    <source>
        <dbReference type="Google" id="ProtNLM"/>
    </source>
</evidence>
<proteinExistence type="predicted"/>
<dbReference type="EMBL" id="JAACBX020000001">
    <property type="protein sequence ID" value="MBM0243592.1"/>
    <property type="molecule type" value="Genomic_DNA"/>
</dbReference>
<evidence type="ECO:0000313" key="2">
    <source>
        <dbReference type="Proteomes" id="UP001518680"/>
    </source>
</evidence>
<sequence>MQVSVDLSVLMPAEEWEELQAEMPERLRTAGFRPVNIFASVVSPSPPTDDPLVQEYELGTGTQAGNTPLWRVIVNGDTTVPLPKVAPMVAECLPPTATWLGSVEIGHTELAWSAEPVWSAESSEEN</sequence>
<gene>
    <name evidence="1" type="ORF">GWO63_004755</name>
</gene>
<dbReference type="Proteomes" id="UP001518680">
    <property type="component" value="Unassembled WGS sequence"/>
</dbReference>
<protein>
    <recommendedName>
        <fullName evidence="3">DUF3000 domain-containing protein</fullName>
    </recommendedName>
</protein>